<feature type="transmembrane region" description="Helical" evidence="1">
    <location>
        <begin position="41"/>
        <end position="63"/>
    </location>
</feature>
<protein>
    <recommendedName>
        <fullName evidence="4">DUF4405 domain-containing protein</fullName>
    </recommendedName>
</protein>
<evidence type="ECO:0000313" key="3">
    <source>
        <dbReference type="Proteomes" id="UP000238823"/>
    </source>
</evidence>
<accession>A0A2S9XWU8</accession>
<feature type="transmembrane region" description="Helical" evidence="1">
    <location>
        <begin position="75"/>
        <end position="95"/>
    </location>
</feature>
<dbReference type="AlphaFoldDB" id="A0A2S9XWU8"/>
<dbReference type="OrthoDB" id="5517151at2"/>
<sequence>MSYQVYNLLHILGIVLVFMGLGALAFHGANGGDKASNKVRGMVMGTHGLGLLLILVAGFGMLAKTGAMANGLPGWLHPKLLIWVLLGAAPVVLIRKPSAGKLVWFAVPLLAATAAYFGINHSPTTPAPATDAEPTQAEPKTE</sequence>
<dbReference type="RefSeq" id="WP_106093511.1">
    <property type="nucleotide sequence ID" value="NZ_PVNL01000130.1"/>
</dbReference>
<keyword evidence="1" id="KW-1133">Transmembrane helix</keyword>
<reference evidence="2 3" key="1">
    <citation type="submission" date="2018-03" db="EMBL/GenBank/DDBJ databases">
        <title>Draft Genome Sequences of the Obligatory Marine Myxobacteria Enhygromyxa salina SWB007.</title>
        <authorList>
            <person name="Poehlein A."/>
            <person name="Moghaddam J.A."/>
            <person name="Harms H."/>
            <person name="Alanjari M."/>
            <person name="Koenig G.M."/>
            <person name="Daniel R."/>
            <person name="Schaeberle T.F."/>
        </authorList>
    </citation>
    <scope>NUCLEOTIDE SEQUENCE [LARGE SCALE GENOMIC DNA]</scope>
    <source>
        <strain evidence="2 3">SWB007</strain>
    </source>
</reference>
<name>A0A2S9XWU8_9BACT</name>
<dbReference type="EMBL" id="PVNL01000130">
    <property type="protein sequence ID" value="PRP97339.1"/>
    <property type="molecule type" value="Genomic_DNA"/>
</dbReference>
<evidence type="ECO:0000313" key="2">
    <source>
        <dbReference type="EMBL" id="PRP97339.1"/>
    </source>
</evidence>
<keyword evidence="1" id="KW-0812">Transmembrane</keyword>
<keyword evidence="1" id="KW-0472">Membrane</keyword>
<comment type="caution">
    <text evidence="2">The sequence shown here is derived from an EMBL/GenBank/DDBJ whole genome shotgun (WGS) entry which is preliminary data.</text>
</comment>
<dbReference type="Proteomes" id="UP000238823">
    <property type="component" value="Unassembled WGS sequence"/>
</dbReference>
<evidence type="ECO:0000256" key="1">
    <source>
        <dbReference type="SAM" id="Phobius"/>
    </source>
</evidence>
<proteinExistence type="predicted"/>
<feature type="transmembrane region" description="Helical" evidence="1">
    <location>
        <begin position="6"/>
        <end position="29"/>
    </location>
</feature>
<evidence type="ECO:0008006" key="4">
    <source>
        <dbReference type="Google" id="ProtNLM"/>
    </source>
</evidence>
<gene>
    <name evidence="2" type="ORF">ENSA7_66890</name>
</gene>
<feature type="transmembrane region" description="Helical" evidence="1">
    <location>
        <begin position="102"/>
        <end position="119"/>
    </location>
</feature>
<organism evidence="2 3">
    <name type="scientific">Enhygromyxa salina</name>
    <dbReference type="NCBI Taxonomy" id="215803"/>
    <lineage>
        <taxon>Bacteria</taxon>
        <taxon>Pseudomonadati</taxon>
        <taxon>Myxococcota</taxon>
        <taxon>Polyangia</taxon>
        <taxon>Nannocystales</taxon>
        <taxon>Nannocystaceae</taxon>
        <taxon>Enhygromyxa</taxon>
    </lineage>
</organism>